<comment type="function">
    <text evidence="13">Extracellular zinc metalloprotease.</text>
</comment>
<evidence type="ECO:0000256" key="11">
    <source>
        <dbReference type="ARBA" id="ARBA00023049"/>
    </source>
</evidence>
<dbReference type="GO" id="GO:0005576">
    <property type="term" value="C:extracellular region"/>
    <property type="evidence" value="ECO:0007669"/>
    <property type="project" value="UniProtKB-SubCell"/>
</dbReference>
<comment type="caution">
    <text evidence="18">The sequence shown here is derived from an EMBL/GenBank/DDBJ whole genome shotgun (WGS) entry which is preliminary data.</text>
</comment>
<evidence type="ECO:0000313" key="19">
    <source>
        <dbReference type="Proteomes" id="UP000789326"/>
    </source>
</evidence>
<evidence type="ECO:0000256" key="8">
    <source>
        <dbReference type="ARBA" id="ARBA00022801"/>
    </source>
</evidence>
<evidence type="ECO:0000256" key="13">
    <source>
        <dbReference type="RuleBase" id="RU366073"/>
    </source>
</evidence>
<feature type="domain" description="Peptidase M4" evidence="14">
    <location>
        <begin position="237"/>
        <end position="380"/>
    </location>
</feature>
<dbReference type="AlphaFoldDB" id="A0A9W4L1B7"/>
<comment type="subcellular location">
    <subcellularLocation>
        <location evidence="2 13">Secreted</location>
    </subcellularLocation>
</comment>
<protein>
    <recommendedName>
        <fullName evidence="13">Neutral metalloproteinase</fullName>
        <ecNumber evidence="13">3.4.24.-</ecNumber>
    </recommendedName>
</protein>
<dbReference type="SUPFAM" id="SSF55486">
    <property type="entry name" value="Metalloproteases ('zincins'), catalytic domain"/>
    <property type="match status" value="1"/>
</dbReference>
<keyword evidence="10" id="KW-0106">Calcium</keyword>
<keyword evidence="9 13" id="KW-0862">Zinc</keyword>
<keyword evidence="8 13" id="KW-0378">Hydrolase</keyword>
<evidence type="ECO:0000256" key="3">
    <source>
        <dbReference type="ARBA" id="ARBA00009388"/>
    </source>
</evidence>
<sequence length="547" mass="59025">MKELSVMKGKVFLGTALSLGLLFSAIPHQEALAAKNVLSVEKYNKHKDSLEYKSGKLTDPSKQTAEDIILTFFDENKKSYKLEKQKAKDSFTIQKESKDELGNTVLKLQQTYKGVLVWNSTQAVLIDAKGVLTVVSGTVEANLNTKLGKKAKKGISKSEAIKIAEADLGFTPAYEQSPESDLYVYANEGKADYVYKVNLKFLNPEPGNHNYFISVKTGKILNKFNTLDEVTGTNSVGTGTGVLNNTVSLNTTLSSGRYYLQDNTRGKGIYTYNANNRSRLPGTLFSNTTNAFTTSTDKAAVDAHYYAGKTYDYYKSAFGRNSYDGNGTILKSTVHYGSRYNNAFWDGTQMVYGDGDGTTFIPLSGGLDVVAHELTHAVTSSESNLTYQNESGALNEAISDIFGTVVEFKNQSAKADYLVGEDIYTPNISGDALRSMANPTLNGDPDHYSNRYTGTGDNGGVHTNSGIINKAAYLISAGGTHYGVSVSGIGIDKLGTIFYRANTIYLTSSSTFSQARAAVVQAASDLYGSSSAEVTAVKNAFTAVGVN</sequence>
<comment type="similarity">
    <text evidence="3 13">Belongs to the peptidase M4 family.</text>
</comment>
<evidence type="ECO:0000256" key="9">
    <source>
        <dbReference type="ARBA" id="ARBA00022833"/>
    </source>
</evidence>
<evidence type="ECO:0000256" key="10">
    <source>
        <dbReference type="ARBA" id="ARBA00022837"/>
    </source>
</evidence>
<comment type="cofactor">
    <cofactor evidence="1 13">
        <name>Zn(2+)</name>
        <dbReference type="ChEBI" id="CHEBI:29105"/>
    </cofactor>
</comment>
<dbReference type="InterPro" id="IPR023612">
    <property type="entry name" value="Peptidase_M4"/>
</dbReference>
<feature type="active site" description="Proton donor" evidence="12">
    <location>
        <position position="462"/>
    </location>
</feature>
<evidence type="ECO:0000256" key="6">
    <source>
        <dbReference type="ARBA" id="ARBA00022723"/>
    </source>
</evidence>
<feature type="domain" description="PepSY" evidence="16">
    <location>
        <begin position="155"/>
        <end position="222"/>
    </location>
</feature>
<dbReference type="EC" id="3.4.24.-" evidence="13"/>
<dbReference type="Gene3D" id="3.10.450.490">
    <property type="match status" value="1"/>
</dbReference>
<dbReference type="GO" id="GO:0004222">
    <property type="term" value="F:metalloendopeptidase activity"/>
    <property type="evidence" value="ECO:0007669"/>
    <property type="project" value="UniProtKB-UniRule"/>
</dbReference>
<proteinExistence type="inferred from homology"/>
<evidence type="ECO:0000256" key="2">
    <source>
        <dbReference type="ARBA" id="ARBA00004613"/>
    </source>
</evidence>
<reference evidence="18" key="1">
    <citation type="submission" date="2021-11" db="EMBL/GenBank/DDBJ databases">
        <authorList>
            <person name="Bulgarelli D."/>
        </authorList>
    </citation>
    <scope>NUCLEOTIDE SEQUENCE</scope>
    <source>
        <strain evidence="18">Bi133</strain>
    </source>
</reference>
<dbReference type="GO" id="GO:0006508">
    <property type="term" value="P:proteolysis"/>
    <property type="evidence" value="ECO:0007669"/>
    <property type="project" value="UniProtKB-KW"/>
</dbReference>
<evidence type="ECO:0000256" key="7">
    <source>
        <dbReference type="ARBA" id="ARBA00022729"/>
    </source>
</evidence>
<evidence type="ECO:0000256" key="5">
    <source>
        <dbReference type="ARBA" id="ARBA00022670"/>
    </source>
</evidence>
<dbReference type="Gene3D" id="3.10.170.10">
    <property type="match status" value="1"/>
</dbReference>
<feature type="domain" description="FTP" evidence="17">
    <location>
        <begin position="89"/>
        <end position="138"/>
    </location>
</feature>
<dbReference type="InterPro" id="IPR025711">
    <property type="entry name" value="PepSY"/>
</dbReference>
<feature type="domain" description="Peptidase M4 C-terminal" evidence="15">
    <location>
        <begin position="383"/>
        <end position="546"/>
    </location>
</feature>
<dbReference type="PRINTS" id="PR00730">
    <property type="entry name" value="THERMOLYSIN"/>
</dbReference>
<feature type="active site" evidence="12">
    <location>
        <position position="373"/>
    </location>
</feature>
<keyword evidence="4 13" id="KW-0964">Secreted</keyword>
<dbReference type="Gene3D" id="3.10.450.40">
    <property type="match status" value="1"/>
</dbReference>
<keyword evidence="6" id="KW-0479">Metal-binding</keyword>
<dbReference type="FunFam" id="1.10.390.10:FF:000012">
    <property type="entry name" value="Thermolysin"/>
    <property type="match status" value="1"/>
</dbReference>
<accession>A0A9W4L1B7</accession>
<evidence type="ECO:0000256" key="4">
    <source>
        <dbReference type="ARBA" id="ARBA00022525"/>
    </source>
</evidence>
<dbReference type="InterPro" id="IPR013856">
    <property type="entry name" value="Peptidase_M4_domain"/>
</dbReference>
<evidence type="ECO:0000259" key="16">
    <source>
        <dbReference type="Pfam" id="PF03413"/>
    </source>
</evidence>
<evidence type="ECO:0000259" key="17">
    <source>
        <dbReference type="Pfam" id="PF07504"/>
    </source>
</evidence>
<keyword evidence="7" id="KW-0732">Signal</keyword>
<dbReference type="CDD" id="cd09597">
    <property type="entry name" value="M4_TLP"/>
    <property type="match status" value="1"/>
</dbReference>
<keyword evidence="11 13" id="KW-0482">Metalloprotease</keyword>
<dbReference type="Pfam" id="PF03413">
    <property type="entry name" value="PepSY"/>
    <property type="match status" value="1"/>
</dbReference>
<dbReference type="EMBL" id="CAKKMG010000039">
    <property type="protein sequence ID" value="CAH0240473.1"/>
    <property type="molecule type" value="Genomic_DNA"/>
</dbReference>
<dbReference type="PANTHER" id="PTHR33794">
    <property type="entry name" value="BACILLOLYSIN"/>
    <property type="match status" value="1"/>
</dbReference>
<keyword evidence="5 13" id="KW-0645">Protease</keyword>
<dbReference type="Pfam" id="PF01447">
    <property type="entry name" value="Peptidase_M4"/>
    <property type="match status" value="1"/>
</dbReference>
<evidence type="ECO:0000256" key="12">
    <source>
        <dbReference type="PIRSR" id="PIRSR623612-1"/>
    </source>
</evidence>
<dbReference type="Gene3D" id="1.10.390.10">
    <property type="entry name" value="Neutral Protease Domain 2"/>
    <property type="match status" value="1"/>
</dbReference>
<evidence type="ECO:0000259" key="14">
    <source>
        <dbReference type="Pfam" id="PF01447"/>
    </source>
</evidence>
<dbReference type="Proteomes" id="UP000789326">
    <property type="component" value="Unassembled WGS sequence"/>
</dbReference>
<dbReference type="InterPro" id="IPR001570">
    <property type="entry name" value="Peptidase_M4_C_domain"/>
</dbReference>
<dbReference type="InterPro" id="IPR011096">
    <property type="entry name" value="FTP_domain"/>
</dbReference>
<dbReference type="InterPro" id="IPR027268">
    <property type="entry name" value="Peptidase_M4/M1_CTD_sf"/>
</dbReference>
<organism evidence="18 19">
    <name type="scientific">Peribacillus simplex</name>
    <dbReference type="NCBI Taxonomy" id="1478"/>
    <lineage>
        <taxon>Bacteria</taxon>
        <taxon>Bacillati</taxon>
        <taxon>Bacillota</taxon>
        <taxon>Bacilli</taxon>
        <taxon>Bacillales</taxon>
        <taxon>Bacillaceae</taxon>
        <taxon>Peribacillus</taxon>
    </lineage>
</organism>
<evidence type="ECO:0000313" key="18">
    <source>
        <dbReference type="EMBL" id="CAH0240473.1"/>
    </source>
</evidence>
<name>A0A9W4L1B7_9BACI</name>
<evidence type="ECO:0000259" key="15">
    <source>
        <dbReference type="Pfam" id="PF02868"/>
    </source>
</evidence>
<dbReference type="Pfam" id="PF07504">
    <property type="entry name" value="FTP"/>
    <property type="match status" value="1"/>
</dbReference>
<dbReference type="InterPro" id="IPR050728">
    <property type="entry name" value="Zinc_Metalloprotease_M4"/>
</dbReference>
<dbReference type="GO" id="GO:0046872">
    <property type="term" value="F:metal ion binding"/>
    <property type="evidence" value="ECO:0007669"/>
    <property type="project" value="UniProtKB-UniRule"/>
</dbReference>
<dbReference type="PANTHER" id="PTHR33794:SF3">
    <property type="entry name" value="NEUTRAL PROTEASE B"/>
    <property type="match status" value="1"/>
</dbReference>
<dbReference type="Pfam" id="PF02868">
    <property type="entry name" value="Peptidase_M4_C"/>
    <property type="match status" value="1"/>
</dbReference>
<evidence type="ECO:0000256" key="1">
    <source>
        <dbReference type="ARBA" id="ARBA00001947"/>
    </source>
</evidence>
<gene>
    <name evidence="18" type="primary">nprM</name>
    <name evidence="18" type="ORF">SRABI133_02869</name>
</gene>